<reference evidence="1 4" key="3">
    <citation type="submission" date="2019-08" db="EMBL/GenBank/DDBJ databases">
        <title>Complete genome sequence of Rhodanobacter glycinis strain T01E-68 isolated from tomato root.</title>
        <authorList>
            <person name="Weon H.-Y."/>
            <person name="Lee S.A."/>
        </authorList>
    </citation>
    <scope>NUCLEOTIDE SEQUENCE [LARGE SCALE GENOMIC DNA]</scope>
    <source>
        <strain evidence="1 4">T01E-68</strain>
    </source>
</reference>
<dbReference type="RefSeq" id="WP_092702204.1">
    <property type="nucleotide sequence ID" value="NZ_CP042807.1"/>
</dbReference>
<evidence type="ECO:0000313" key="1">
    <source>
        <dbReference type="EMBL" id="QEE25585.1"/>
    </source>
</evidence>
<dbReference type="AlphaFoldDB" id="A0A1I4A4P4"/>
<gene>
    <name evidence="1" type="ORF">CS053_14535</name>
    <name evidence="2" type="ORF">SAMN05192579_103263</name>
</gene>
<dbReference type="Proteomes" id="UP000198725">
    <property type="component" value="Unassembled WGS sequence"/>
</dbReference>
<keyword evidence="3" id="KW-1185">Reference proteome</keyword>
<reference evidence="3" key="2">
    <citation type="submission" date="2016-10" db="EMBL/GenBank/DDBJ databases">
        <authorList>
            <person name="Varghese N."/>
            <person name="Submissions S."/>
        </authorList>
    </citation>
    <scope>NUCLEOTIDE SEQUENCE [LARGE SCALE GENOMIC DNA]</scope>
    <source>
        <strain evidence="3">MO64</strain>
    </source>
</reference>
<dbReference type="EMBL" id="CP042807">
    <property type="protein sequence ID" value="QEE25585.1"/>
    <property type="molecule type" value="Genomic_DNA"/>
</dbReference>
<sequence>MKKDDVNHVRIVSADISSESLSGMVIFRPHCVPRTSHDAKAVAERWYALRPGEVRSFARALLDAADTLDQKAKSLQAARIVES</sequence>
<reference evidence="2" key="1">
    <citation type="submission" date="2016-10" db="EMBL/GenBank/DDBJ databases">
        <authorList>
            <person name="de Groot N.N."/>
        </authorList>
    </citation>
    <scope>NUCLEOTIDE SEQUENCE [LARGE SCALE GENOMIC DNA]</scope>
    <source>
        <strain evidence="2">MO64</strain>
    </source>
</reference>
<dbReference type="EMBL" id="FOSR01000003">
    <property type="protein sequence ID" value="SFK51303.1"/>
    <property type="molecule type" value="Genomic_DNA"/>
</dbReference>
<evidence type="ECO:0000313" key="4">
    <source>
        <dbReference type="Proteomes" id="UP000321807"/>
    </source>
</evidence>
<proteinExistence type="predicted"/>
<protein>
    <submittedName>
        <fullName evidence="2">Uncharacterized protein</fullName>
    </submittedName>
</protein>
<dbReference type="KEGG" id="rgl:CS053_14535"/>
<evidence type="ECO:0000313" key="2">
    <source>
        <dbReference type="EMBL" id="SFK51303.1"/>
    </source>
</evidence>
<dbReference type="Proteomes" id="UP000321807">
    <property type="component" value="Chromosome"/>
</dbReference>
<organism evidence="2 3">
    <name type="scientific">Rhodanobacter glycinis</name>
    <dbReference type="NCBI Taxonomy" id="582702"/>
    <lineage>
        <taxon>Bacteria</taxon>
        <taxon>Pseudomonadati</taxon>
        <taxon>Pseudomonadota</taxon>
        <taxon>Gammaproteobacteria</taxon>
        <taxon>Lysobacterales</taxon>
        <taxon>Rhodanobacteraceae</taxon>
        <taxon>Rhodanobacter</taxon>
    </lineage>
</organism>
<name>A0A1I4A4P4_9GAMM</name>
<evidence type="ECO:0000313" key="3">
    <source>
        <dbReference type="Proteomes" id="UP000198725"/>
    </source>
</evidence>
<accession>A0A1I4A4P4</accession>